<feature type="transmembrane region" description="Helical" evidence="1">
    <location>
        <begin position="12"/>
        <end position="31"/>
    </location>
</feature>
<evidence type="ECO:0000256" key="1">
    <source>
        <dbReference type="SAM" id="Phobius"/>
    </source>
</evidence>
<feature type="transmembrane region" description="Helical" evidence="1">
    <location>
        <begin position="75"/>
        <end position="95"/>
    </location>
</feature>
<feature type="transmembrane region" description="Helical" evidence="1">
    <location>
        <begin position="232"/>
        <end position="252"/>
    </location>
</feature>
<keyword evidence="1" id="KW-1133">Transmembrane helix</keyword>
<gene>
    <name evidence="2" type="ORF">CTEST_13015</name>
</gene>
<dbReference type="STRING" id="136857.CTEST_13015"/>
<dbReference type="Proteomes" id="UP000035540">
    <property type="component" value="Chromosome"/>
</dbReference>
<dbReference type="KEGG" id="cted:CTEST_13015"/>
<sequence length="524" mass="56043">MIALNLRVRRVFILVWSVCLWLFLASFPPAYESYYPTMESREAFTAGMQSNLGMVAIYGSLHSPVSLGQIVMWEAGSQILLLGSIMSVILLVGLARRSEHLGFTELALSAGIARRAPVVAAMATTALVSAFVGAGSTLVLTGSSLYIDELPIDGAIAFGLNLTLTMIGSSLLALLALLMVNNPASLTRVGVLTVAVSFIIRSVADSKEISWLNWISPLGWKQIVAAYSDNNFLNAGLLAVVCLMLAGTLYVAEAKREYERGLVQLPERTTKRTRVVRNLVHLQWVLHRGTVLTWAAVIAGITGMFLALTGSLSEWMSGDPAVGKVFEDLFNEGDLKTEFIRYTAKLCGILVAVAGVQSIISQHGAERDGTAELMRSTGVRRWAPLGSLSVIGVASVVMGTLALYAGGAAGLASEQNSTAADFEALLPSALSQLAPALLLTALAVFIVGLTPHLSYFSWAPVAIASILTLFGPLFKLPTWLIELSPFEHEVTALQNSWSVHVGFVAVSLTLIAVGLWGANRRELL</sequence>
<feature type="transmembrane region" description="Helical" evidence="1">
    <location>
        <begin position="382"/>
        <end position="405"/>
    </location>
</feature>
<feature type="transmembrane region" description="Helical" evidence="1">
    <location>
        <begin position="185"/>
        <end position="204"/>
    </location>
</feature>
<reference evidence="2 3" key="1">
    <citation type="journal article" date="2015" name="Genome Announc.">
        <title>Complete Genome Sequence of the Type Strain Corynebacterium testudinoris DSM 44614, Recovered from Necrotic Lesions in the Mouth of a Tortoise.</title>
        <authorList>
            <person name="Ruckert C."/>
            <person name="Kriete M."/>
            <person name="Jaenicke S."/>
            <person name="Winkler A."/>
            <person name="Tauch A."/>
        </authorList>
    </citation>
    <scope>NUCLEOTIDE SEQUENCE [LARGE SCALE GENOMIC DNA]</scope>
    <source>
        <strain evidence="2 3">DSM 44614</strain>
    </source>
</reference>
<accession>A0A0G3H9E9</accession>
<keyword evidence="1" id="KW-0472">Membrane</keyword>
<dbReference type="PATRIC" id="fig|136857.5.peg.2568"/>
<organism evidence="2 3">
    <name type="scientific">Corynebacterium testudinoris</name>
    <dbReference type="NCBI Taxonomy" id="136857"/>
    <lineage>
        <taxon>Bacteria</taxon>
        <taxon>Bacillati</taxon>
        <taxon>Actinomycetota</taxon>
        <taxon>Actinomycetes</taxon>
        <taxon>Mycobacteriales</taxon>
        <taxon>Corynebacteriaceae</taxon>
        <taxon>Corynebacterium</taxon>
    </lineage>
</organism>
<feature type="transmembrane region" description="Helical" evidence="1">
    <location>
        <begin position="339"/>
        <end position="361"/>
    </location>
</feature>
<protein>
    <submittedName>
        <fullName evidence="2">Putative exporter of polyketide antibiotics</fullName>
    </submittedName>
</protein>
<dbReference type="OrthoDB" id="2014935at2"/>
<reference evidence="3" key="2">
    <citation type="submission" date="2015-05" db="EMBL/GenBank/DDBJ databases">
        <title>Complete genome sequence of Corynebacterium testudinoris DSM 44614, recovered from necrotic lesions in the mouth of a tortoise.</title>
        <authorList>
            <person name="Ruckert C."/>
            <person name="Albersmeier A."/>
            <person name="Winkler A."/>
            <person name="Tauch A."/>
        </authorList>
    </citation>
    <scope>NUCLEOTIDE SEQUENCE [LARGE SCALE GENOMIC DNA]</scope>
    <source>
        <strain evidence="3">DSM 44614</strain>
    </source>
</reference>
<proteinExistence type="predicted"/>
<dbReference type="EMBL" id="CP011545">
    <property type="protein sequence ID" value="AKK10006.1"/>
    <property type="molecule type" value="Genomic_DNA"/>
</dbReference>
<keyword evidence="1" id="KW-0812">Transmembrane</keyword>
<dbReference type="RefSeq" id="WP_047254077.1">
    <property type="nucleotide sequence ID" value="NZ_CP011545.1"/>
</dbReference>
<feature type="transmembrane region" description="Helical" evidence="1">
    <location>
        <begin position="155"/>
        <end position="178"/>
    </location>
</feature>
<evidence type="ECO:0000313" key="3">
    <source>
        <dbReference type="Proteomes" id="UP000035540"/>
    </source>
</evidence>
<name>A0A0G3H9E9_9CORY</name>
<keyword evidence="3" id="KW-1185">Reference proteome</keyword>
<feature type="transmembrane region" description="Helical" evidence="1">
    <location>
        <begin position="116"/>
        <end position="135"/>
    </location>
</feature>
<feature type="transmembrane region" description="Helical" evidence="1">
    <location>
        <begin position="497"/>
        <end position="518"/>
    </location>
</feature>
<feature type="transmembrane region" description="Helical" evidence="1">
    <location>
        <begin position="455"/>
        <end position="477"/>
    </location>
</feature>
<evidence type="ECO:0000313" key="2">
    <source>
        <dbReference type="EMBL" id="AKK10006.1"/>
    </source>
</evidence>
<dbReference type="AlphaFoldDB" id="A0A0G3H9E9"/>
<feature type="transmembrane region" description="Helical" evidence="1">
    <location>
        <begin position="425"/>
        <end position="448"/>
    </location>
</feature>
<feature type="transmembrane region" description="Helical" evidence="1">
    <location>
        <begin position="291"/>
        <end position="312"/>
    </location>
</feature>